<dbReference type="EMBL" id="GBRH01217898">
    <property type="protein sequence ID" value="JAD79997.1"/>
    <property type="molecule type" value="Transcribed_RNA"/>
</dbReference>
<reference evidence="2" key="2">
    <citation type="journal article" date="2015" name="Data Brief">
        <title>Shoot transcriptome of the giant reed, Arundo donax.</title>
        <authorList>
            <person name="Barrero R.A."/>
            <person name="Guerrero F.D."/>
            <person name="Moolhuijzen P."/>
            <person name="Goolsby J.A."/>
            <person name="Tidwell J."/>
            <person name="Bellgard S.E."/>
            <person name="Bellgard M.I."/>
        </authorList>
    </citation>
    <scope>NUCLEOTIDE SEQUENCE</scope>
    <source>
        <tissue evidence="2">Shoot tissue taken approximately 20 cm above the soil surface</tissue>
    </source>
</reference>
<feature type="region of interest" description="Disordered" evidence="1">
    <location>
        <begin position="1"/>
        <end position="29"/>
    </location>
</feature>
<proteinExistence type="predicted"/>
<feature type="region of interest" description="Disordered" evidence="1">
    <location>
        <begin position="95"/>
        <end position="123"/>
    </location>
</feature>
<sequence>MRKTGKGMLETVRLSDEQQPRSNTPLCLGKYRPRFHKSAQLQQSNDGKYICRYARNTVDKWRQKKRERNGDLPKELLGSFHPCLFLKQRIKKLQEPLTNQTSHHRHASSPTSLPLNHGNGWPN</sequence>
<name>A0A0A9D8D8_ARUDO</name>
<protein>
    <submittedName>
        <fullName evidence="2">Uncharacterized protein</fullName>
    </submittedName>
</protein>
<evidence type="ECO:0000256" key="1">
    <source>
        <dbReference type="SAM" id="MobiDB-lite"/>
    </source>
</evidence>
<reference evidence="2" key="1">
    <citation type="submission" date="2014-09" db="EMBL/GenBank/DDBJ databases">
        <authorList>
            <person name="Magalhaes I.L.F."/>
            <person name="Oliveira U."/>
            <person name="Santos F.R."/>
            <person name="Vidigal T.H.D.A."/>
            <person name="Brescovit A.D."/>
            <person name="Santos A.J."/>
        </authorList>
    </citation>
    <scope>NUCLEOTIDE SEQUENCE</scope>
    <source>
        <tissue evidence="2">Shoot tissue taken approximately 20 cm above the soil surface</tissue>
    </source>
</reference>
<accession>A0A0A9D8D8</accession>
<evidence type="ECO:0000313" key="2">
    <source>
        <dbReference type="EMBL" id="JAD79997.1"/>
    </source>
</evidence>
<organism evidence="2">
    <name type="scientific">Arundo donax</name>
    <name type="common">Giant reed</name>
    <name type="synonym">Donax arundinaceus</name>
    <dbReference type="NCBI Taxonomy" id="35708"/>
    <lineage>
        <taxon>Eukaryota</taxon>
        <taxon>Viridiplantae</taxon>
        <taxon>Streptophyta</taxon>
        <taxon>Embryophyta</taxon>
        <taxon>Tracheophyta</taxon>
        <taxon>Spermatophyta</taxon>
        <taxon>Magnoliopsida</taxon>
        <taxon>Liliopsida</taxon>
        <taxon>Poales</taxon>
        <taxon>Poaceae</taxon>
        <taxon>PACMAD clade</taxon>
        <taxon>Arundinoideae</taxon>
        <taxon>Arundineae</taxon>
        <taxon>Arundo</taxon>
    </lineage>
</organism>
<dbReference type="AlphaFoldDB" id="A0A0A9D8D8"/>